<organism evidence="2 3">
    <name type="scientific">Lactuca virosa</name>
    <dbReference type="NCBI Taxonomy" id="75947"/>
    <lineage>
        <taxon>Eukaryota</taxon>
        <taxon>Viridiplantae</taxon>
        <taxon>Streptophyta</taxon>
        <taxon>Embryophyta</taxon>
        <taxon>Tracheophyta</taxon>
        <taxon>Spermatophyta</taxon>
        <taxon>Magnoliopsida</taxon>
        <taxon>eudicotyledons</taxon>
        <taxon>Gunneridae</taxon>
        <taxon>Pentapetalae</taxon>
        <taxon>asterids</taxon>
        <taxon>campanulids</taxon>
        <taxon>Asterales</taxon>
        <taxon>Asteraceae</taxon>
        <taxon>Cichorioideae</taxon>
        <taxon>Cichorieae</taxon>
        <taxon>Lactucinae</taxon>
        <taxon>Lactuca</taxon>
    </lineage>
</organism>
<name>A0AAU9LWU6_9ASTR</name>
<protein>
    <submittedName>
        <fullName evidence="2">Uncharacterized protein</fullName>
    </submittedName>
</protein>
<dbReference type="EMBL" id="CAKMRJ010000211">
    <property type="protein sequence ID" value="CAH1419005.1"/>
    <property type="molecule type" value="Genomic_DNA"/>
</dbReference>
<proteinExistence type="predicted"/>
<dbReference type="AlphaFoldDB" id="A0AAU9LWU6"/>
<gene>
    <name evidence="2" type="ORF">LVIROSA_LOCUS6567</name>
</gene>
<comment type="caution">
    <text evidence="2">The sequence shown here is derived from an EMBL/GenBank/DDBJ whole genome shotgun (WGS) entry which is preliminary data.</text>
</comment>
<reference evidence="2 3" key="1">
    <citation type="submission" date="2022-01" db="EMBL/GenBank/DDBJ databases">
        <authorList>
            <person name="Xiong W."/>
            <person name="Schranz E."/>
        </authorList>
    </citation>
    <scope>NUCLEOTIDE SEQUENCE [LARGE SCALE GENOMIC DNA]</scope>
</reference>
<dbReference type="Proteomes" id="UP001157418">
    <property type="component" value="Unassembled WGS sequence"/>
</dbReference>
<keyword evidence="3" id="KW-1185">Reference proteome</keyword>
<evidence type="ECO:0000313" key="2">
    <source>
        <dbReference type="EMBL" id="CAH1419005.1"/>
    </source>
</evidence>
<feature type="region of interest" description="Disordered" evidence="1">
    <location>
        <begin position="10"/>
        <end position="42"/>
    </location>
</feature>
<evidence type="ECO:0000313" key="3">
    <source>
        <dbReference type="Proteomes" id="UP001157418"/>
    </source>
</evidence>
<accession>A0AAU9LWU6</accession>
<evidence type="ECO:0000256" key="1">
    <source>
        <dbReference type="SAM" id="MobiDB-lite"/>
    </source>
</evidence>
<sequence length="100" mass="11161">MPDIFIKPRPIPMITTSQKPPTKHIESSSNSTDRISKELKFTGSPGPSLGHFKLLEVKLDLILQWLLKFSPSELKLITSEELEATLQKVLSTSSNTEEAL</sequence>